<sequence>MNQKAYGDLELIEMQKDQALQLKYKSKPITEIWKFVPESKYPELKNAACRIILIFGTTFLCESFYSTLKFVKYKHRSVLTNQYLEELLRSAVTNYSPNFKELLREVK</sequence>
<dbReference type="EMBL" id="BMAV01027740">
    <property type="protein sequence ID" value="GFS61896.1"/>
    <property type="molecule type" value="Genomic_DNA"/>
</dbReference>
<dbReference type="OrthoDB" id="6429007at2759"/>
<dbReference type="PANTHER" id="PTHR45913:SF21">
    <property type="entry name" value="DUF4371 DOMAIN-CONTAINING PROTEIN"/>
    <property type="match status" value="1"/>
</dbReference>
<dbReference type="GO" id="GO:0046983">
    <property type="term" value="F:protein dimerization activity"/>
    <property type="evidence" value="ECO:0007669"/>
    <property type="project" value="InterPro"/>
</dbReference>
<dbReference type="InterPro" id="IPR008906">
    <property type="entry name" value="HATC_C_dom"/>
</dbReference>
<dbReference type="PANTHER" id="PTHR45913">
    <property type="entry name" value="EPM2A-INTERACTING PROTEIN 1"/>
    <property type="match status" value="1"/>
</dbReference>
<organism evidence="2 3">
    <name type="scientific">Trichonephila inaurata madagascariensis</name>
    <dbReference type="NCBI Taxonomy" id="2747483"/>
    <lineage>
        <taxon>Eukaryota</taxon>
        <taxon>Metazoa</taxon>
        <taxon>Ecdysozoa</taxon>
        <taxon>Arthropoda</taxon>
        <taxon>Chelicerata</taxon>
        <taxon>Arachnida</taxon>
        <taxon>Araneae</taxon>
        <taxon>Araneomorphae</taxon>
        <taxon>Entelegynae</taxon>
        <taxon>Araneoidea</taxon>
        <taxon>Nephilidae</taxon>
        <taxon>Trichonephila</taxon>
        <taxon>Trichonephila inaurata</taxon>
    </lineage>
</organism>
<dbReference type="AlphaFoldDB" id="A0A8X6IV83"/>
<proteinExistence type="predicted"/>
<comment type="caution">
    <text evidence="2">The sequence shown here is derived from an EMBL/GenBank/DDBJ whole genome shotgun (WGS) entry which is preliminary data.</text>
</comment>
<feature type="domain" description="HAT C-terminal dimerisation" evidence="1">
    <location>
        <begin position="25"/>
        <end position="88"/>
    </location>
</feature>
<protein>
    <submittedName>
        <fullName evidence="2">General transcription factor II-I repeat domain-containing protein 2</fullName>
    </submittedName>
</protein>
<evidence type="ECO:0000313" key="3">
    <source>
        <dbReference type="Proteomes" id="UP000886998"/>
    </source>
</evidence>
<evidence type="ECO:0000259" key="1">
    <source>
        <dbReference type="Pfam" id="PF05699"/>
    </source>
</evidence>
<reference evidence="2" key="1">
    <citation type="submission" date="2020-08" db="EMBL/GenBank/DDBJ databases">
        <title>Multicomponent nature underlies the extraordinary mechanical properties of spider dragline silk.</title>
        <authorList>
            <person name="Kono N."/>
            <person name="Nakamura H."/>
            <person name="Mori M."/>
            <person name="Yoshida Y."/>
            <person name="Ohtoshi R."/>
            <person name="Malay A.D."/>
            <person name="Moran D.A.P."/>
            <person name="Tomita M."/>
            <person name="Numata K."/>
            <person name="Arakawa K."/>
        </authorList>
    </citation>
    <scope>NUCLEOTIDE SEQUENCE</scope>
</reference>
<dbReference type="Pfam" id="PF05699">
    <property type="entry name" value="Dimer_Tnp_hAT"/>
    <property type="match status" value="1"/>
</dbReference>
<name>A0A8X6IV83_9ARAC</name>
<evidence type="ECO:0000313" key="2">
    <source>
        <dbReference type="EMBL" id="GFS61896.1"/>
    </source>
</evidence>
<keyword evidence="3" id="KW-1185">Reference proteome</keyword>
<dbReference type="Proteomes" id="UP000886998">
    <property type="component" value="Unassembled WGS sequence"/>
</dbReference>
<gene>
    <name evidence="2" type="primary">GTF2IRD2_6</name>
    <name evidence="2" type="ORF">TNIN_247081</name>
</gene>
<accession>A0A8X6IV83</accession>
<dbReference type="InterPro" id="IPR012337">
    <property type="entry name" value="RNaseH-like_sf"/>
</dbReference>
<dbReference type="SUPFAM" id="SSF53098">
    <property type="entry name" value="Ribonuclease H-like"/>
    <property type="match status" value="1"/>
</dbReference>